<feature type="domain" description="HTH lacI-type" evidence="4">
    <location>
        <begin position="8"/>
        <end position="62"/>
    </location>
</feature>
<gene>
    <name evidence="6" type="ORF">KDW03_05340</name>
</gene>
<evidence type="ECO:0000313" key="6">
    <source>
        <dbReference type="EMBL" id="URA11220.1"/>
    </source>
</evidence>
<dbReference type="Gene3D" id="1.10.260.40">
    <property type="entry name" value="lambda repressor-like DNA-binding domains"/>
    <property type="match status" value="1"/>
</dbReference>
<evidence type="ECO:0000256" key="2">
    <source>
        <dbReference type="ARBA" id="ARBA00023125"/>
    </source>
</evidence>
<feature type="domain" description="HTH cro/C1-type" evidence="5">
    <location>
        <begin position="6"/>
        <end position="52"/>
    </location>
</feature>
<dbReference type="PRINTS" id="PR00036">
    <property type="entry name" value="HTHLACI"/>
</dbReference>
<proteinExistence type="predicted"/>
<dbReference type="CDD" id="cd06267">
    <property type="entry name" value="PBP1_LacI_sugar_binding-like"/>
    <property type="match status" value="1"/>
</dbReference>
<dbReference type="PROSITE" id="PS00356">
    <property type="entry name" value="HTH_LACI_1"/>
    <property type="match status" value="1"/>
</dbReference>
<reference evidence="6" key="2">
    <citation type="submission" date="2022-06" db="EMBL/GenBank/DDBJ databases">
        <title>Thermospira aquatica gen. nov., sp. nov.</title>
        <authorList>
            <person name="Ben Ali Gam Z."/>
            <person name="Labat M."/>
        </authorList>
    </citation>
    <scope>NUCLEOTIDE SEQUENCE</scope>
    <source>
        <strain evidence="6">F1F22</strain>
    </source>
</reference>
<name>A0AAX3BG24_9SPIR</name>
<dbReference type="AlphaFoldDB" id="A0AAX3BG24"/>
<evidence type="ECO:0000313" key="7">
    <source>
        <dbReference type="Proteomes" id="UP001056539"/>
    </source>
</evidence>
<keyword evidence="3" id="KW-0804">Transcription</keyword>
<dbReference type="RefSeq" id="WP_271436354.1">
    <property type="nucleotide sequence ID" value="NZ_CP073355.1"/>
</dbReference>
<evidence type="ECO:0000256" key="1">
    <source>
        <dbReference type="ARBA" id="ARBA00023015"/>
    </source>
</evidence>
<dbReference type="PROSITE" id="PS50932">
    <property type="entry name" value="HTH_LACI_2"/>
    <property type="match status" value="1"/>
</dbReference>
<dbReference type="InterPro" id="IPR028082">
    <property type="entry name" value="Peripla_BP_I"/>
</dbReference>
<dbReference type="Pfam" id="PF13377">
    <property type="entry name" value="Peripla_BP_3"/>
    <property type="match status" value="1"/>
</dbReference>
<dbReference type="GO" id="GO:0003700">
    <property type="term" value="F:DNA-binding transcription factor activity"/>
    <property type="evidence" value="ECO:0007669"/>
    <property type="project" value="TreeGrafter"/>
</dbReference>
<accession>A0AAX3BG24</accession>
<reference evidence="6" key="1">
    <citation type="submission" date="2021-04" db="EMBL/GenBank/DDBJ databases">
        <authorList>
            <person name="Postec A."/>
        </authorList>
    </citation>
    <scope>NUCLEOTIDE SEQUENCE</scope>
    <source>
        <strain evidence="6">F1F22</strain>
    </source>
</reference>
<dbReference type="EMBL" id="CP073355">
    <property type="protein sequence ID" value="URA11220.1"/>
    <property type="molecule type" value="Genomic_DNA"/>
</dbReference>
<dbReference type="InterPro" id="IPR001387">
    <property type="entry name" value="Cro/C1-type_HTH"/>
</dbReference>
<keyword evidence="1" id="KW-0805">Transcription regulation</keyword>
<dbReference type="GO" id="GO:0000976">
    <property type="term" value="F:transcription cis-regulatory region binding"/>
    <property type="evidence" value="ECO:0007669"/>
    <property type="project" value="TreeGrafter"/>
</dbReference>
<keyword evidence="7" id="KW-1185">Reference proteome</keyword>
<dbReference type="SMART" id="SM00354">
    <property type="entry name" value="HTH_LACI"/>
    <property type="match status" value="1"/>
</dbReference>
<sequence>MAQTHKKVTIYDVARLAGVTAATVSRVINGKANVAHETRERVLKAIEELNYYPSPLASGLHSHQSNQIGVLVPFFFGEFFYKVLSHISQVIPFPYELVLYDAATPEIKTHTLQKIFGEKKLNGLIVISLPLLKEEAFLAMQSGLPLVLLDNVHPSFPSVYFDNVMGMFHATQHLIKLGHRRIALINGAHEDPFHLEVAKHRHEGYRLAFDMARIPFDPGIMFVNDWSRAGARFIAHKILKMKNRPTAIMCTSDLQAIGVLEACKEAGVAVPEEISVMGYDDMDFADFFGLTTVQQSFQTIAKIALDMLMERINQPGSKPEKVALMPTLIVRKTTRELV</sequence>
<dbReference type="PROSITE" id="PS50943">
    <property type="entry name" value="HTH_CROC1"/>
    <property type="match status" value="1"/>
</dbReference>
<dbReference type="KEGG" id="taqu:KDW03_05340"/>
<dbReference type="InterPro" id="IPR046335">
    <property type="entry name" value="LacI/GalR-like_sensor"/>
</dbReference>
<evidence type="ECO:0000259" key="4">
    <source>
        <dbReference type="PROSITE" id="PS50932"/>
    </source>
</evidence>
<dbReference type="SUPFAM" id="SSF53822">
    <property type="entry name" value="Periplasmic binding protein-like I"/>
    <property type="match status" value="1"/>
</dbReference>
<keyword evidence="2 6" id="KW-0238">DNA-binding</keyword>
<evidence type="ECO:0000256" key="3">
    <source>
        <dbReference type="ARBA" id="ARBA00023163"/>
    </source>
</evidence>
<dbReference type="InterPro" id="IPR010982">
    <property type="entry name" value="Lambda_DNA-bd_dom_sf"/>
</dbReference>
<dbReference type="CDD" id="cd01392">
    <property type="entry name" value="HTH_LacI"/>
    <property type="match status" value="1"/>
</dbReference>
<dbReference type="PANTHER" id="PTHR30146:SF109">
    <property type="entry name" value="HTH-TYPE TRANSCRIPTIONAL REGULATOR GALS"/>
    <property type="match status" value="1"/>
</dbReference>
<evidence type="ECO:0000259" key="5">
    <source>
        <dbReference type="PROSITE" id="PS50943"/>
    </source>
</evidence>
<dbReference type="Gene3D" id="3.40.50.2300">
    <property type="match status" value="2"/>
</dbReference>
<dbReference type="SUPFAM" id="SSF47413">
    <property type="entry name" value="lambda repressor-like DNA-binding domains"/>
    <property type="match status" value="1"/>
</dbReference>
<dbReference type="Proteomes" id="UP001056539">
    <property type="component" value="Chromosome"/>
</dbReference>
<dbReference type="Pfam" id="PF00356">
    <property type="entry name" value="LacI"/>
    <property type="match status" value="1"/>
</dbReference>
<protein>
    <submittedName>
        <fullName evidence="6">LacI family DNA-binding transcriptional regulator</fullName>
    </submittedName>
</protein>
<organism evidence="6 7">
    <name type="scientific">Thermospira aquatica</name>
    <dbReference type="NCBI Taxonomy" id="2828656"/>
    <lineage>
        <taxon>Bacteria</taxon>
        <taxon>Pseudomonadati</taxon>
        <taxon>Spirochaetota</taxon>
        <taxon>Spirochaetia</taxon>
        <taxon>Brevinematales</taxon>
        <taxon>Thermospiraceae</taxon>
        <taxon>Thermospira</taxon>
    </lineage>
</organism>
<dbReference type="InterPro" id="IPR000843">
    <property type="entry name" value="HTH_LacI"/>
</dbReference>
<dbReference type="PANTHER" id="PTHR30146">
    <property type="entry name" value="LACI-RELATED TRANSCRIPTIONAL REPRESSOR"/>
    <property type="match status" value="1"/>
</dbReference>